<name>A0A1I2QHR8_9BACT</name>
<evidence type="ECO:0000313" key="2">
    <source>
        <dbReference type="Proteomes" id="UP000198724"/>
    </source>
</evidence>
<evidence type="ECO:0008006" key="3">
    <source>
        <dbReference type="Google" id="ProtNLM"/>
    </source>
</evidence>
<sequence length="126" mass="14910">MNNVAKAVRYSLLLLLIAGILAACSWRFTESYNKHLALEIEKLDQELKAAADSIPVREVKYKELKRIQELSFTQPVTPEHVRGEELRAVIEGMYSHEVWLINKRREIKRLEKYRQKLHENHITLWD</sequence>
<dbReference type="AlphaFoldDB" id="A0A1I2QHR8"/>
<dbReference type="EMBL" id="FOOT01000002">
    <property type="protein sequence ID" value="SFG27962.1"/>
    <property type="molecule type" value="Genomic_DNA"/>
</dbReference>
<reference evidence="2" key="1">
    <citation type="submission" date="2016-10" db="EMBL/GenBank/DDBJ databases">
        <authorList>
            <person name="Varghese N."/>
            <person name="Submissions S."/>
        </authorList>
    </citation>
    <scope>NUCLEOTIDE SEQUENCE [LARGE SCALE GENOMIC DNA]</scope>
    <source>
        <strain evidence="2">LP51</strain>
    </source>
</reference>
<dbReference type="STRING" id="1436961.SAMN05421739_10218"/>
<keyword evidence="2" id="KW-1185">Reference proteome</keyword>
<dbReference type="Proteomes" id="UP000198724">
    <property type="component" value="Unassembled WGS sequence"/>
</dbReference>
<proteinExistence type="predicted"/>
<dbReference type="PROSITE" id="PS51257">
    <property type="entry name" value="PROKAR_LIPOPROTEIN"/>
    <property type="match status" value="1"/>
</dbReference>
<accession>A0A1I2QHR8</accession>
<protein>
    <recommendedName>
        <fullName evidence="3">Lipoprotein</fullName>
    </recommendedName>
</protein>
<evidence type="ECO:0000313" key="1">
    <source>
        <dbReference type="EMBL" id="SFG27962.1"/>
    </source>
</evidence>
<organism evidence="1 2">
    <name type="scientific">Pontibacter chinhatensis</name>
    <dbReference type="NCBI Taxonomy" id="1436961"/>
    <lineage>
        <taxon>Bacteria</taxon>
        <taxon>Pseudomonadati</taxon>
        <taxon>Bacteroidota</taxon>
        <taxon>Cytophagia</taxon>
        <taxon>Cytophagales</taxon>
        <taxon>Hymenobacteraceae</taxon>
        <taxon>Pontibacter</taxon>
    </lineage>
</organism>
<dbReference type="RefSeq" id="WP_092099510.1">
    <property type="nucleotide sequence ID" value="NZ_FOOT01000002.1"/>
</dbReference>
<gene>
    <name evidence="1" type="ORF">SAMN05421739_10218</name>
</gene>